<reference evidence="5 6" key="1">
    <citation type="journal article" date="2024" name="G3 (Bethesda)">
        <title>Genome assembly of Hibiscus sabdariffa L. provides insights into metabolisms of medicinal natural products.</title>
        <authorList>
            <person name="Kim T."/>
        </authorList>
    </citation>
    <scope>NUCLEOTIDE SEQUENCE [LARGE SCALE GENOMIC DNA]</scope>
    <source>
        <strain evidence="5">TK-2024</strain>
        <tissue evidence="5">Old leaves</tissue>
    </source>
</reference>
<keyword evidence="2" id="KW-0863">Zinc-finger</keyword>
<evidence type="ECO:0000256" key="1">
    <source>
        <dbReference type="ARBA" id="ARBA00022723"/>
    </source>
</evidence>
<evidence type="ECO:0000313" key="5">
    <source>
        <dbReference type="EMBL" id="KAK9030489.1"/>
    </source>
</evidence>
<dbReference type="InterPro" id="IPR013083">
    <property type="entry name" value="Znf_RING/FYVE/PHD"/>
</dbReference>
<dbReference type="Proteomes" id="UP001396334">
    <property type="component" value="Unassembled WGS sequence"/>
</dbReference>
<evidence type="ECO:0000256" key="2">
    <source>
        <dbReference type="ARBA" id="ARBA00022771"/>
    </source>
</evidence>
<dbReference type="Gene3D" id="3.30.40.10">
    <property type="entry name" value="Zinc/RING finger domain, C3HC4 (zinc finger)"/>
    <property type="match status" value="1"/>
</dbReference>
<protein>
    <submittedName>
        <fullName evidence="5">Uncharacterized protein</fullName>
    </submittedName>
</protein>
<keyword evidence="3" id="KW-0862">Zinc</keyword>
<dbReference type="InterPro" id="IPR011011">
    <property type="entry name" value="Znf_FYVE_PHD"/>
</dbReference>
<evidence type="ECO:0000313" key="6">
    <source>
        <dbReference type="Proteomes" id="UP001396334"/>
    </source>
</evidence>
<accession>A0ABR2SZV5</accession>
<keyword evidence="1" id="KW-0479">Metal-binding</keyword>
<evidence type="ECO:0000256" key="4">
    <source>
        <dbReference type="SAM" id="MobiDB-lite"/>
    </source>
</evidence>
<dbReference type="PANTHER" id="PTHR46695">
    <property type="entry name" value="ZINC FINGER CCCH DOMAIN-CONTAINING PROTEIN 44-RELATED"/>
    <property type="match status" value="1"/>
</dbReference>
<gene>
    <name evidence="5" type="ORF">V6N11_031915</name>
</gene>
<feature type="region of interest" description="Disordered" evidence="4">
    <location>
        <begin position="27"/>
        <end position="59"/>
    </location>
</feature>
<dbReference type="SUPFAM" id="SSF57903">
    <property type="entry name" value="FYVE/PHD zinc finger"/>
    <property type="match status" value="1"/>
</dbReference>
<dbReference type="PANTHER" id="PTHR46695:SF4">
    <property type="entry name" value="ZINC FINGER CCCH DOMAIN-CONTAINING PROTEIN 44"/>
    <property type="match status" value="1"/>
</dbReference>
<evidence type="ECO:0000256" key="3">
    <source>
        <dbReference type="ARBA" id="ARBA00022833"/>
    </source>
</evidence>
<dbReference type="EMBL" id="JBBPBN010000010">
    <property type="protein sequence ID" value="KAK9030489.1"/>
    <property type="molecule type" value="Genomic_DNA"/>
</dbReference>
<sequence length="143" mass="16017">MSDQCQKISDIIVGKADVAANRVKVVEMPAGKRRRGRPPRNQGKVDSSSAPPPLRVNQDEEEEEDVCFICFDGGSLVLCDRRTCQKPSYYMCYTCTYSSCKNCTKDADYVNVRGNKGFYGLCMRTIMMIESTALGTKEMITED</sequence>
<name>A0ABR2SZV5_9ROSI</name>
<comment type="caution">
    <text evidence="5">The sequence shown here is derived from an EMBL/GenBank/DDBJ whole genome shotgun (WGS) entry which is preliminary data.</text>
</comment>
<organism evidence="5 6">
    <name type="scientific">Hibiscus sabdariffa</name>
    <name type="common">roselle</name>
    <dbReference type="NCBI Taxonomy" id="183260"/>
    <lineage>
        <taxon>Eukaryota</taxon>
        <taxon>Viridiplantae</taxon>
        <taxon>Streptophyta</taxon>
        <taxon>Embryophyta</taxon>
        <taxon>Tracheophyta</taxon>
        <taxon>Spermatophyta</taxon>
        <taxon>Magnoliopsida</taxon>
        <taxon>eudicotyledons</taxon>
        <taxon>Gunneridae</taxon>
        <taxon>Pentapetalae</taxon>
        <taxon>rosids</taxon>
        <taxon>malvids</taxon>
        <taxon>Malvales</taxon>
        <taxon>Malvaceae</taxon>
        <taxon>Malvoideae</taxon>
        <taxon>Hibiscus</taxon>
    </lineage>
</organism>
<keyword evidence="6" id="KW-1185">Reference proteome</keyword>
<proteinExistence type="predicted"/>